<proteinExistence type="predicted"/>
<dbReference type="OrthoDB" id="6398375at2"/>
<organism evidence="2 3">
    <name type="scientific">Halorhodospira halochloris</name>
    <name type="common">Ectothiorhodospira halochloris</name>
    <dbReference type="NCBI Taxonomy" id="1052"/>
    <lineage>
        <taxon>Bacteria</taxon>
        <taxon>Pseudomonadati</taxon>
        <taxon>Pseudomonadota</taxon>
        <taxon>Gammaproteobacteria</taxon>
        <taxon>Chromatiales</taxon>
        <taxon>Ectothiorhodospiraceae</taxon>
        <taxon>Halorhodospira</taxon>
    </lineage>
</organism>
<protein>
    <recommendedName>
        <fullName evidence="1">Nudix hydrolase domain-containing protein</fullName>
    </recommendedName>
</protein>
<dbReference type="PROSITE" id="PS51462">
    <property type="entry name" value="NUDIX"/>
    <property type="match status" value="1"/>
</dbReference>
<dbReference type="GO" id="GO:0003824">
    <property type="term" value="F:catalytic activity"/>
    <property type="evidence" value="ECO:0007669"/>
    <property type="project" value="UniProtKB-ARBA"/>
</dbReference>
<dbReference type="RefSeq" id="WP_096410068.1">
    <property type="nucleotide sequence ID" value="NZ_AP017372.2"/>
</dbReference>
<feature type="domain" description="Nudix hydrolase" evidence="1">
    <location>
        <begin position="1"/>
        <end position="195"/>
    </location>
</feature>
<dbReference type="Proteomes" id="UP000218890">
    <property type="component" value="Chromosome"/>
</dbReference>
<keyword evidence="3" id="KW-1185">Reference proteome</keyword>
<dbReference type="InterPro" id="IPR015797">
    <property type="entry name" value="NUDIX_hydrolase-like_dom_sf"/>
</dbReference>
<gene>
    <name evidence="2" type="ORF">HH1059_20580</name>
</gene>
<dbReference type="EMBL" id="AP017372">
    <property type="protein sequence ID" value="BAU58765.1"/>
    <property type="molecule type" value="Genomic_DNA"/>
</dbReference>
<dbReference type="KEGG" id="hhk:HH1059_20580"/>
<name>A0A125T2S8_HALHR</name>
<evidence type="ECO:0000313" key="2">
    <source>
        <dbReference type="EMBL" id="BAU58765.1"/>
    </source>
</evidence>
<dbReference type="Gene3D" id="3.90.79.10">
    <property type="entry name" value="Nucleoside Triphosphate Pyrophosphohydrolase"/>
    <property type="match status" value="1"/>
</dbReference>
<dbReference type="InterPro" id="IPR000086">
    <property type="entry name" value="NUDIX_hydrolase_dom"/>
</dbReference>
<dbReference type="Pfam" id="PF00293">
    <property type="entry name" value="NUDIX"/>
    <property type="match status" value="1"/>
</dbReference>
<dbReference type="AlphaFoldDB" id="A0A125T2S8"/>
<dbReference type="SUPFAM" id="SSF55811">
    <property type="entry name" value="Nudix"/>
    <property type="match status" value="1"/>
</dbReference>
<evidence type="ECO:0000259" key="1">
    <source>
        <dbReference type="PROSITE" id="PS51462"/>
    </source>
</evidence>
<evidence type="ECO:0000313" key="3">
    <source>
        <dbReference type="Proteomes" id="UP000218890"/>
    </source>
</evidence>
<accession>A0A125T2S8</accession>
<reference evidence="2" key="1">
    <citation type="submission" date="2016-02" db="EMBL/GenBank/DDBJ databases">
        <title>Halorhodospira halochloris DSM-1059 complete genome, version 2.</title>
        <authorList>
            <person name="Tsukatani Y."/>
        </authorList>
    </citation>
    <scope>NUCLEOTIDE SEQUENCE</scope>
    <source>
        <strain evidence="2">DSM 1059</strain>
    </source>
</reference>
<sequence length="195" mass="21835">MGKGKVLVVPRQDLPDSWLPHEGALRSTWGEVKEVISTAGTLWLERSQAEYDHAYKQLIAYVRLRDSQGSYAVYKRQGSEQRLHGLWSVGLGGHVDEGDCSAADDSDAAKALERAAYRELEEELNGFTPERLEFLGLINEEKTEVGLVHLGMVWEAVAGIDRPKPGAELGEMGWRSPGQLPEDELEYWSRLAMRL</sequence>